<dbReference type="InterPro" id="IPR040309">
    <property type="entry name" value="Naf1"/>
</dbReference>
<evidence type="ECO:0000256" key="3">
    <source>
        <dbReference type="ARBA" id="ARBA00021438"/>
    </source>
</evidence>
<feature type="compositionally biased region" description="Acidic residues" evidence="9">
    <location>
        <begin position="333"/>
        <end position="353"/>
    </location>
</feature>
<feature type="region of interest" description="Disordered" evidence="9">
    <location>
        <begin position="330"/>
        <end position="556"/>
    </location>
</feature>
<evidence type="ECO:0000256" key="8">
    <source>
        <dbReference type="ARBA" id="ARBA00023242"/>
    </source>
</evidence>
<evidence type="ECO:0000256" key="1">
    <source>
        <dbReference type="ARBA" id="ARBA00004123"/>
    </source>
</evidence>
<dbReference type="Proteomes" id="UP000649617">
    <property type="component" value="Unassembled WGS sequence"/>
</dbReference>
<dbReference type="SUPFAM" id="SSF50447">
    <property type="entry name" value="Translation proteins"/>
    <property type="match status" value="1"/>
</dbReference>
<dbReference type="GO" id="GO:0001522">
    <property type="term" value="P:pseudouridine synthesis"/>
    <property type="evidence" value="ECO:0007669"/>
    <property type="project" value="InterPro"/>
</dbReference>
<keyword evidence="5" id="KW-0698">rRNA processing</keyword>
<comment type="similarity">
    <text evidence="2">Belongs to the NAF1 family.</text>
</comment>
<evidence type="ECO:0000313" key="11">
    <source>
        <dbReference type="Proteomes" id="UP000649617"/>
    </source>
</evidence>
<keyword evidence="6" id="KW-0597">Phosphoprotein</keyword>
<dbReference type="GO" id="GO:0006364">
    <property type="term" value="P:rRNA processing"/>
    <property type="evidence" value="ECO:0007669"/>
    <property type="project" value="UniProtKB-KW"/>
</dbReference>
<evidence type="ECO:0000313" key="10">
    <source>
        <dbReference type="EMBL" id="CAE7571043.1"/>
    </source>
</evidence>
<feature type="region of interest" description="Disordered" evidence="9">
    <location>
        <begin position="150"/>
        <end position="215"/>
    </location>
</feature>
<dbReference type="PANTHER" id="PTHR31633">
    <property type="entry name" value="H/ACA RIBONUCLEOPROTEIN COMPLEX NON-CORE SUBUNIT NAF1"/>
    <property type="match status" value="1"/>
</dbReference>
<organism evidence="10 11">
    <name type="scientific">Symbiodinium pilosum</name>
    <name type="common">Dinoflagellate</name>
    <dbReference type="NCBI Taxonomy" id="2952"/>
    <lineage>
        <taxon>Eukaryota</taxon>
        <taxon>Sar</taxon>
        <taxon>Alveolata</taxon>
        <taxon>Dinophyceae</taxon>
        <taxon>Suessiales</taxon>
        <taxon>Symbiodiniaceae</taxon>
        <taxon>Symbiodinium</taxon>
    </lineage>
</organism>
<keyword evidence="4" id="KW-0690">Ribosome biogenesis</keyword>
<feature type="compositionally biased region" description="Basic and acidic residues" evidence="9">
    <location>
        <begin position="378"/>
        <end position="390"/>
    </location>
</feature>
<gene>
    <name evidence="10" type="ORF">SPIL2461_LOCUS15371</name>
</gene>
<comment type="caution">
    <text evidence="10">The sequence shown here is derived from an EMBL/GenBank/DDBJ whole genome shotgun (WGS) entry which is preliminary data.</text>
</comment>
<feature type="compositionally biased region" description="Basic and acidic residues" evidence="9">
    <location>
        <begin position="427"/>
        <end position="441"/>
    </location>
</feature>
<dbReference type="GO" id="GO:0000493">
    <property type="term" value="P:box H/ACA snoRNP assembly"/>
    <property type="evidence" value="ECO:0007669"/>
    <property type="project" value="InterPro"/>
</dbReference>
<dbReference type="PANTHER" id="PTHR31633:SF1">
    <property type="entry name" value="H_ACA RIBONUCLEOPROTEIN COMPLEX NON-CORE SUBUNIT NAF1"/>
    <property type="match status" value="1"/>
</dbReference>
<feature type="compositionally biased region" description="Basic and acidic residues" evidence="9">
    <location>
        <begin position="524"/>
        <end position="556"/>
    </location>
</feature>
<comment type="subcellular location">
    <subcellularLocation>
        <location evidence="1">Nucleus</location>
    </subcellularLocation>
</comment>
<dbReference type="AlphaFoldDB" id="A0A812UCX9"/>
<protein>
    <recommendedName>
        <fullName evidence="3">H/ACA ribonucleoprotein complex non-core subunit NAF1</fullName>
    </recommendedName>
</protein>
<dbReference type="Pfam" id="PF04410">
    <property type="entry name" value="Gar1"/>
    <property type="match status" value="1"/>
</dbReference>
<evidence type="ECO:0000256" key="4">
    <source>
        <dbReference type="ARBA" id="ARBA00022517"/>
    </source>
</evidence>
<evidence type="ECO:0000256" key="5">
    <source>
        <dbReference type="ARBA" id="ARBA00022552"/>
    </source>
</evidence>
<feature type="compositionally biased region" description="Low complexity" evidence="9">
    <location>
        <begin position="457"/>
        <end position="467"/>
    </location>
</feature>
<dbReference type="GO" id="GO:0005732">
    <property type="term" value="C:sno(s)RNA-containing ribonucleoprotein complex"/>
    <property type="evidence" value="ECO:0007669"/>
    <property type="project" value="InterPro"/>
</dbReference>
<dbReference type="EMBL" id="CAJNIZ010037413">
    <property type="protein sequence ID" value="CAE7571043.1"/>
    <property type="molecule type" value="Genomic_DNA"/>
</dbReference>
<feature type="compositionally biased region" description="Basic and acidic residues" evidence="9">
    <location>
        <begin position="468"/>
        <end position="492"/>
    </location>
</feature>
<feature type="compositionally biased region" description="Polar residues" evidence="9">
    <location>
        <begin position="391"/>
        <end position="401"/>
    </location>
</feature>
<dbReference type="InterPro" id="IPR007504">
    <property type="entry name" value="H/ACA_rnp_Gar1/Naf1"/>
</dbReference>
<evidence type="ECO:0000256" key="2">
    <source>
        <dbReference type="ARBA" id="ARBA00009801"/>
    </source>
</evidence>
<dbReference type="GO" id="GO:0005634">
    <property type="term" value="C:nucleus"/>
    <property type="evidence" value="ECO:0007669"/>
    <property type="project" value="UniProtKB-SubCell"/>
</dbReference>
<evidence type="ECO:0000256" key="6">
    <source>
        <dbReference type="ARBA" id="ARBA00022553"/>
    </source>
</evidence>
<keyword evidence="11" id="KW-1185">Reference proteome</keyword>
<dbReference type="OrthoDB" id="21550at2759"/>
<keyword evidence="7" id="KW-0694">RNA-binding</keyword>
<dbReference type="Gene3D" id="2.40.10.230">
    <property type="entry name" value="Probable tRNA pseudouridine synthase domain"/>
    <property type="match status" value="1"/>
</dbReference>
<proteinExistence type="inferred from homology"/>
<accession>A0A812UCX9</accession>
<sequence>MPLPEVLLRAWAWQAVAPWPGEKRLQLKMCRDLTECGGEFCKSGKHGLLPISRKLLRLLKETSKPLDQTWLPPFKLTSKIGELPSQFDGVVSAEVRDACRAASEAVTKLPLPEPEQLEPQCAVGEEDWGPGQEKSAEALAAVDLQSTDEETAAWLPSKKSKAKEAKKAVKRRKRREDDDDANKESAPPQPVTKNGEGAQEQTFTRTAPEDEEGAPVINVSHLPEKLEASMSREALGKVRSVVNELIVVQGEEDGKALDLGSIVCLADGRVLGAVVDVFGPISVPHYLILPSELCKKDLPGIGDAVLAATGLEETSFLCDSADLTALRKQLGDEGSDEDSDLVDGEDSESEEPEFSSLGAAALEAAARGSHPGGVWTDPDTKRGHRPDVTKQETPSWKAKTNQWEGWGDWSQGGEGGGSAPSKPAPRSYDRTSEETVQRDRSWTSGQWNRRSREGDWSHGWSQDWSQDWSKDWSDGPNHDRERSERRAPRREAAPPPPPVPGRATPPPPAPPLPPPPPPPPAPPSRDDWDTPGKGRYGRSDRPPERPKPSKNPRLSD</sequence>
<evidence type="ECO:0000256" key="7">
    <source>
        <dbReference type="ARBA" id="ARBA00022884"/>
    </source>
</evidence>
<dbReference type="InterPro" id="IPR009000">
    <property type="entry name" value="Transl_B-barrel_sf"/>
</dbReference>
<dbReference type="InterPro" id="IPR038664">
    <property type="entry name" value="Gar1/Naf1_Cbf5-bd_sf"/>
</dbReference>
<dbReference type="GO" id="GO:0003723">
    <property type="term" value="F:RNA binding"/>
    <property type="evidence" value="ECO:0007669"/>
    <property type="project" value="UniProtKB-KW"/>
</dbReference>
<reference evidence="10" key="1">
    <citation type="submission" date="2021-02" db="EMBL/GenBank/DDBJ databases">
        <authorList>
            <person name="Dougan E. K."/>
            <person name="Rhodes N."/>
            <person name="Thang M."/>
            <person name="Chan C."/>
        </authorList>
    </citation>
    <scope>NUCLEOTIDE SEQUENCE</scope>
</reference>
<name>A0A812UCX9_SYMPI</name>
<keyword evidence="8" id="KW-0539">Nucleus</keyword>
<feature type="compositionally biased region" description="Low complexity" evidence="9">
    <location>
        <begin position="354"/>
        <end position="366"/>
    </location>
</feature>
<evidence type="ECO:0000256" key="9">
    <source>
        <dbReference type="SAM" id="MobiDB-lite"/>
    </source>
</evidence>
<feature type="compositionally biased region" description="Pro residues" evidence="9">
    <location>
        <begin position="493"/>
        <end position="523"/>
    </location>
</feature>